<comment type="caution">
    <text evidence="2">The sequence shown here is derived from an EMBL/GenBank/DDBJ whole genome shotgun (WGS) entry which is preliminary data.</text>
</comment>
<evidence type="ECO:0000313" key="3">
    <source>
        <dbReference type="Proteomes" id="UP000622552"/>
    </source>
</evidence>
<dbReference type="InterPro" id="IPR013658">
    <property type="entry name" value="SGL"/>
</dbReference>
<reference evidence="2" key="1">
    <citation type="submission" date="2020-11" db="EMBL/GenBank/DDBJ databases">
        <title>Sequencing the genomes of 1000 actinobacteria strains.</title>
        <authorList>
            <person name="Klenk H.-P."/>
        </authorList>
    </citation>
    <scope>NUCLEOTIDE SEQUENCE</scope>
    <source>
        <strain evidence="2">DSM 45356</strain>
    </source>
</reference>
<organism evidence="2 3">
    <name type="scientific">Longispora fulva</name>
    <dbReference type="NCBI Taxonomy" id="619741"/>
    <lineage>
        <taxon>Bacteria</taxon>
        <taxon>Bacillati</taxon>
        <taxon>Actinomycetota</taxon>
        <taxon>Actinomycetes</taxon>
        <taxon>Micromonosporales</taxon>
        <taxon>Micromonosporaceae</taxon>
        <taxon>Longispora</taxon>
    </lineage>
</organism>
<dbReference type="EC" id="1.15.1.1" evidence="2"/>
<dbReference type="SUPFAM" id="SSF63825">
    <property type="entry name" value="YWTD domain"/>
    <property type="match status" value="1"/>
</dbReference>
<keyword evidence="2" id="KW-0560">Oxidoreductase</keyword>
<dbReference type="Gene3D" id="2.120.10.30">
    <property type="entry name" value="TolB, C-terminal domain"/>
    <property type="match status" value="1"/>
</dbReference>
<proteinExistence type="predicted"/>
<name>A0A8J7G982_9ACTN</name>
<dbReference type="Proteomes" id="UP000622552">
    <property type="component" value="Unassembled WGS sequence"/>
</dbReference>
<dbReference type="EMBL" id="JADOUF010000001">
    <property type="protein sequence ID" value="MBG6135220.1"/>
    <property type="molecule type" value="Genomic_DNA"/>
</dbReference>
<dbReference type="RefSeq" id="WP_197002362.1">
    <property type="nucleotide sequence ID" value="NZ_BONS01000003.1"/>
</dbReference>
<keyword evidence="3" id="KW-1185">Reference proteome</keyword>
<dbReference type="Pfam" id="PF08450">
    <property type="entry name" value="SGL"/>
    <property type="match status" value="1"/>
</dbReference>
<evidence type="ECO:0000259" key="1">
    <source>
        <dbReference type="Pfam" id="PF08450"/>
    </source>
</evidence>
<evidence type="ECO:0000313" key="2">
    <source>
        <dbReference type="EMBL" id="MBG6135220.1"/>
    </source>
</evidence>
<accession>A0A8J7G982</accession>
<protein>
    <submittedName>
        <fullName evidence="2">Cu-Zn family superoxide dismutase</fullName>
        <ecNumber evidence="2">1.15.1.1</ecNumber>
    </submittedName>
</protein>
<gene>
    <name evidence="2" type="ORF">IW245_001414</name>
</gene>
<dbReference type="AlphaFoldDB" id="A0A8J7G982"/>
<dbReference type="GO" id="GO:0004784">
    <property type="term" value="F:superoxide dismutase activity"/>
    <property type="evidence" value="ECO:0007669"/>
    <property type="project" value="UniProtKB-EC"/>
</dbReference>
<dbReference type="InterPro" id="IPR011042">
    <property type="entry name" value="6-blade_b-propeller_TolB-like"/>
</dbReference>
<feature type="domain" description="SMP-30/Gluconolactonase/LRE-like region" evidence="1">
    <location>
        <begin position="13"/>
        <end position="101"/>
    </location>
</feature>
<sequence>MIDTYVLPGDGLFPEGITEDPDGRTFYVSSSRKGTLFRGTTDRADLEVWQPAGADGRTGALGMTVDGHGRLLVCGFRTGHLFAYDLATGELVARRTVPGDKVLLNDIVVAGGHAYVTDSERPVLWRWPVGAEIGELEEWLTVPDPGALPYLNGIVAVHDGATLLVAAQGTEVLWRIDVATGAAERVELGGPLAADGMVVADGALFTCDNVELPDGTVEYAVSQVALSADARTGKVTRRWVRSAADTPTTIAYLGGRILQVNSQFGAERAGTATTPFTVRALDVTDSH</sequence>